<evidence type="ECO:0000256" key="3">
    <source>
        <dbReference type="ARBA" id="ARBA00022691"/>
    </source>
</evidence>
<proteinExistence type="predicted"/>
<organism evidence="5">
    <name type="scientific">marine sediment metagenome</name>
    <dbReference type="NCBI Taxonomy" id="412755"/>
    <lineage>
        <taxon>unclassified sequences</taxon>
        <taxon>metagenomes</taxon>
        <taxon>ecological metagenomes</taxon>
    </lineage>
</organism>
<dbReference type="PANTHER" id="PTHR13610:SF11">
    <property type="entry name" value="METHYLTRANSFERASE DOMAIN-CONTAINING PROTEIN"/>
    <property type="match status" value="1"/>
</dbReference>
<dbReference type="CDD" id="cd02440">
    <property type="entry name" value="AdoMet_MTases"/>
    <property type="match status" value="1"/>
</dbReference>
<name>A0A0F9F3W8_9ZZZZ</name>
<keyword evidence="1" id="KW-0489">Methyltransferase</keyword>
<protein>
    <recommendedName>
        <fullName evidence="4">Methyltransferase domain-containing protein</fullName>
    </recommendedName>
</protein>
<evidence type="ECO:0000256" key="1">
    <source>
        <dbReference type="ARBA" id="ARBA00022603"/>
    </source>
</evidence>
<dbReference type="GO" id="GO:0005739">
    <property type="term" value="C:mitochondrion"/>
    <property type="evidence" value="ECO:0007669"/>
    <property type="project" value="TreeGrafter"/>
</dbReference>
<feature type="non-terminal residue" evidence="5">
    <location>
        <position position="1"/>
    </location>
</feature>
<dbReference type="AlphaFoldDB" id="A0A0F9F3W8"/>
<dbReference type="InterPro" id="IPR026170">
    <property type="entry name" value="FAM173A/B"/>
</dbReference>
<dbReference type="Pfam" id="PF13649">
    <property type="entry name" value="Methyltransf_25"/>
    <property type="match status" value="1"/>
</dbReference>
<dbReference type="PANTHER" id="PTHR13610">
    <property type="entry name" value="METHYLTRANSFERASE DOMAIN-CONTAINING PROTEIN"/>
    <property type="match status" value="1"/>
</dbReference>
<dbReference type="InterPro" id="IPR029063">
    <property type="entry name" value="SAM-dependent_MTases_sf"/>
</dbReference>
<dbReference type="GO" id="GO:0032259">
    <property type="term" value="P:methylation"/>
    <property type="evidence" value="ECO:0007669"/>
    <property type="project" value="UniProtKB-KW"/>
</dbReference>
<feature type="domain" description="Methyltransferase" evidence="4">
    <location>
        <begin position="39"/>
        <end position="105"/>
    </location>
</feature>
<evidence type="ECO:0000256" key="2">
    <source>
        <dbReference type="ARBA" id="ARBA00022679"/>
    </source>
</evidence>
<sequence length="154" mass="16890">KPTVDEYLAPVPDFVPTPQPIVDAALAILHPSPADVLCDLGCGDGRVLIAAAKTYGCRAIGVEHNKHNVALAKRNVKAASVEDLVTIVEKDVREYDLEGVTVVWMYLDADLIAELMPKLASVRCVVSYHHRLPGVRNEKVNVGETDSVYFWIKN</sequence>
<dbReference type="SUPFAM" id="SSF53335">
    <property type="entry name" value="S-adenosyl-L-methionine-dependent methyltransferases"/>
    <property type="match status" value="1"/>
</dbReference>
<dbReference type="GO" id="GO:1905706">
    <property type="term" value="P:regulation of mitochondrial ATP synthesis coupled proton transport"/>
    <property type="evidence" value="ECO:0007669"/>
    <property type="project" value="TreeGrafter"/>
</dbReference>
<keyword evidence="2" id="KW-0808">Transferase</keyword>
<dbReference type="GO" id="GO:0016279">
    <property type="term" value="F:protein-lysine N-methyltransferase activity"/>
    <property type="evidence" value="ECO:0007669"/>
    <property type="project" value="InterPro"/>
</dbReference>
<reference evidence="5" key="1">
    <citation type="journal article" date="2015" name="Nature">
        <title>Complex archaea that bridge the gap between prokaryotes and eukaryotes.</title>
        <authorList>
            <person name="Spang A."/>
            <person name="Saw J.H."/>
            <person name="Jorgensen S.L."/>
            <person name="Zaremba-Niedzwiedzka K."/>
            <person name="Martijn J."/>
            <person name="Lind A.E."/>
            <person name="van Eijk R."/>
            <person name="Schleper C."/>
            <person name="Guy L."/>
            <person name="Ettema T.J."/>
        </authorList>
    </citation>
    <scope>NUCLEOTIDE SEQUENCE</scope>
</reference>
<dbReference type="EMBL" id="LAZR01025042">
    <property type="protein sequence ID" value="KKL73171.1"/>
    <property type="molecule type" value="Genomic_DNA"/>
</dbReference>
<dbReference type="Gene3D" id="3.40.50.150">
    <property type="entry name" value="Vaccinia Virus protein VP39"/>
    <property type="match status" value="1"/>
</dbReference>
<evidence type="ECO:0000313" key="5">
    <source>
        <dbReference type="EMBL" id="KKL73171.1"/>
    </source>
</evidence>
<dbReference type="InterPro" id="IPR041698">
    <property type="entry name" value="Methyltransf_25"/>
</dbReference>
<comment type="caution">
    <text evidence="5">The sequence shown here is derived from an EMBL/GenBank/DDBJ whole genome shotgun (WGS) entry which is preliminary data.</text>
</comment>
<gene>
    <name evidence="5" type="ORF">LCGC14_2077530</name>
</gene>
<evidence type="ECO:0000259" key="4">
    <source>
        <dbReference type="Pfam" id="PF13649"/>
    </source>
</evidence>
<keyword evidence="3" id="KW-0949">S-adenosyl-L-methionine</keyword>
<accession>A0A0F9F3W8</accession>